<accession>A0A0L0BWG8</accession>
<keyword evidence="2" id="KW-1185">Reference proteome</keyword>
<evidence type="ECO:0000313" key="2">
    <source>
        <dbReference type="Proteomes" id="UP000037069"/>
    </source>
</evidence>
<comment type="caution">
    <text evidence="1">The sequence shown here is derived from an EMBL/GenBank/DDBJ whole genome shotgun (WGS) entry which is preliminary data.</text>
</comment>
<dbReference type="AlphaFoldDB" id="A0A0L0BWG8"/>
<dbReference type="EMBL" id="JRES01001325">
    <property type="protein sequence ID" value="KNC23609.1"/>
    <property type="molecule type" value="Genomic_DNA"/>
</dbReference>
<reference evidence="1 2" key="1">
    <citation type="journal article" date="2015" name="Nat. Commun.">
        <title>Lucilia cuprina genome unlocks parasitic fly biology to underpin future interventions.</title>
        <authorList>
            <person name="Anstead C.A."/>
            <person name="Korhonen P.K."/>
            <person name="Young N.D."/>
            <person name="Hall R.S."/>
            <person name="Jex A.R."/>
            <person name="Murali S.C."/>
            <person name="Hughes D.S."/>
            <person name="Lee S.F."/>
            <person name="Perry T."/>
            <person name="Stroehlein A.J."/>
            <person name="Ansell B.R."/>
            <person name="Breugelmans B."/>
            <person name="Hofmann A."/>
            <person name="Qu J."/>
            <person name="Dugan S."/>
            <person name="Lee S.L."/>
            <person name="Chao H."/>
            <person name="Dinh H."/>
            <person name="Han Y."/>
            <person name="Doddapaneni H.V."/>
            <person name="Worley K.C."/>
            <person name="Muzny D.M."/>
            <person name="Ioannidis P."/>
            <person name="Waterhouse R.M."/>
            <person name="Zdobnov E.M."/>
            <person name="James P.J."/>
            <person name="Bagnall N.H."/>
            <person name="Kotze A.C."/>
            <person name="Gibbs R.A."/>
            <person name="Richards S."/>
            <person name="Batterham P."/>
            <person name="Gasser R.B."/>
        </authorList>
    </citation>
    <scope>NUCLEOTIDE SEQUENCE [LARGE SCALE GENOMIC DNA]</scope>
    <source>
        <strain evidence="1 2">LS</strain>
        <tissue evidence="1">Full body</tissue>
    </source>
</reference>
<organism evidence="1 2">
    <name type="scientific">Lucilia cuprina</name>
    <name type="common">Green bottle fly</name>
    <name type="synonym">Australian sheep blowfly</name>
    <dbReference type="NCBI Taxonomy" id="7375"/>
    <lineage>
        <taxon>Eukaryota</taxon>
        <taxon>Metazoa</taxon>
        <taxon>Ecdysozoa</taxon>
        <taxon>Arthropoda</taxon>
        <taxon>Hexapoda</taxon>
        <taxon>Insecta</taxon>
        <taxon>Pterygota</taxon>
        <taxon>Neoptera</taxon>
        <taxon>Endopterygota</taxon>
        <taxon>Diptera</taxon>
        <taxon>Brachycera</taxon>
        <taxon>Muscomorpha</taxon>
        <taxon>Oestroidea</taxon>
        <taxon>Calliphoridae</taxon>
        <taxon>Luciliinae</taxon>
        <taxon>Lucilia</taxon>
    </lineage>
</organism>
<protein>
    <submittedName>
        <fullName evidence="1">Uncharacterized protein</fullName>
    </submittedName>
</protein>
<evidence type="ECO:0000313" key="1">
    <source>
        <dbReference type="EMBL" id="KNC23609.1"/>
    </source>
</evidence>
<gene>
    <name evidence="1" type="ORF">FF38_00963</name>
</gene>
<proteinExistence type="predicted"/>
<name>A0A0L0BWG8_LUCCU</name>
<sequence length="150" mass="17621">MFEMPHEHHRQATNNVSFIFIPKGKMAKKQNQLYCLQITTSHLTKINVYHNISKLLFDMNRNRENTYQNELNHVHYAQEKCFCYCSTTSNHVVIWPIFGYDPNHLKSLARGYIGGKYLPYSLTCKELAFLTHYCNMVMTLEGSSSIFPYK</sequence>
<dbReference type="Proteomes" id="UP000037069">
    <property type="component" value="Unassembled WGS sequence"/>
</dbReference>